<dbReference type="OrthoDB" id="533622at2759"/>
<comment type="caution">
    <text evidence="3">The sequence shown here is derived from an EMBL/GenBank/DDBJ whole genome shotgun (WGS) entry which is preliminary data.</text>
</comment>
<name>A0A9W6BRM5_9CHLO</name>
<dbReference type="GO" id="GO:0016874">
    <property type="term" value="F:ligase activity"/>
    <property type="evidence" value="ECO:0007669"/>
    <property type="project" value="UniProtKB-KW"/>
</dbReference>
<dbReference type="AlphaFoldDB" id="A0A9W6BRM5"/>
<feature type="region of interest" description="Disordered" evidence="1">
    <location>
        <begin position="89"/>
        <end position="204"/>
    </location>
</feature>
<evidence type="ECO:0000259" key="2">
    <source>
        <dbReference type="Pfam" id="PF23162"/>
    </source>
</evidence>
<protein>
    <submittedName>
        <fullName evidence="3">Scaffold-type E3 ligase</fullName>
    </submittedName>
</protein>
<keyword evidence="3" id="KW-0436">Ligase</keyword>
<feature type="region of interest" description="Disordered" evidence="1">
    <location>
        <begin position="36"/>
        <end position="57"/>
    </location>
</feature>
<reference evidence="3 4" key="1">
    <citation type="journal article" date="2023" name="Commun. Biol.">
        <title>Reorganization of the ancestral sex-determining regions during the evolution of trioecy in Pleodorina starrii.</title>
        <authorList>
            <person name="Takahashi K."/>
            <person name="Suzuki S."/>
            <person name="Kawai-Toyooka H."/>
            <person name="Yamamoto K."/>
            <person name="Hamaji T."/>
            <person name="Ootsuki R."/>
            <person name="Yamaguchi H."/>
            <person name="Kawachi M."/>
            <person name="Higashiyama T."/>
            <person name="Nozaki H."/>
        </authorList>
    </citation>
    <scope>NUCLEOTIDE SEQUENCE [LARGE SCALE GENOMIC DNA]</scope>
    <source>
        <strain evidence="3 4">NIES-4479</strain>
    </source>
</reference>
<feature type="region of interest" description="Disordered" evidence="1">
    <location>
        <begin position="489"/>
        <end position="526"/>
    </location>
</feature>
<dbReference type="Proteomes" id="UP001165080">
    <property type="component" value="Unassembled WGS sequence"/>
</dbReference>
<feature type="domain" description="C962R-like N-terminal AEP" evidence="2">
    <location>
        <begin position="253"/>
        <end position="418"/>
    </location>
</feature>
<proteinExistence type="predicted"/>
<evidence type="ECO:0000313" key="3">
    <source>
        <dbReference type="EMBL" id="GLC57206.1"/>
    </source>
</evidence>
<accession>A0A9W6BRM5</accession>
<dbReference type="InterPro" id="IPR056443">
    <property type="entry name" value="AEP_C962R"/>
</dbReference>
<keyword evidence="4" id="KW-1185">Reference proteome</keyword>
<feature type="region of interest" description="Disordered" evidence="1">
    <location>
        <begin position="559"/>
        <end position="630"/>
    </location>
</feature>
<sequence length="630" mass="66248">MALLQHFGRQTGVRHASGLRRDCALHAPRLAWTHGHLGPGGASHRAAPPPSIARSTPVDAGVLASTSSAAPDSAAAADSAPAACCQQLPAGPSASAASPTAAEPAGPAAAQAEAAAVPAVQPEAPGDAAAASAASAEEATAEARTSSEAGTSSSGSSTAWPGRGRRNTTITNTNTNTNNRNYTSRGGGGGAGGGGAAASSRPAPPPYADALTGMYVGPRQRPARLRPAFLEAYPVPPGKIFNVNSFLGKRDAHGGQYLVPERHYRDFLASYSAALDDGYMLYLTENYHQRVYKFFLEFDWDWNTDLALVMEVTPQLVSLATSVASEFYRTPYANVITSIRTPYKIHLNFPQLLTTELLACLCRDRLLEECTAKLGPQYGSAVDWERLIDFPHGSLRLMGSRKAPHMDSDPAWVLEKAYHPARLTTTTSDGGSGGAGGAVVRWQPGRITPALLLASSIVPQRHQVAAFERSPAYLDLIFSDLEAYTKKMEERRQERARRRAEREQQQRDGSQPSPDPAVVIPNLPPGSSRNPLYVRLEVQPDDTVALKVHIKSKFRRKGMQAFVSSRPTAPSEASSETSSQPGAPPSADGAALEASSEPAAAEAGAEAAPSAAAGDGAEASADSAGARSFV</sequence>
<dbReference type="Pfam" id="PF23162">
    <property type="entry name" value="AEP_C962R"/>
    <property type="match status" value="1"/>
</dbReference>
<feature type="compositionally biased region" description="Low complexity" evidence="1">
    <location>
        <begin position="89"/>
        <end position="184"/>
    </location>
</feature>
<evidence type="ECO:0000256" key="1">
    <source>
        <dbReference type="SAM" id="MobiDB-lite"/>
    </source>
</evidence>
<feature type="compositionally biased region" description="Low complexity" evidence="1">
    <location>
        <begin position="589"/>
        <end position="630"/>
    </location>
</feature>
<feature type="compositionally biased region" description="Gly residues" evidence="1">
    <location>
        <begin position="185"/>
        <end position="196"/>
    </location>
</feature>
<organism evidence="3 4">
    <name type="scientific">Pleodorina starrii</name>
    <dbReference type="NCBI Taxonomy" id="330485"/>
    <lineage>
        <taxon>Eukaryota</taxon>
        <taxon>Viridiplantae</taxon>
        <taxon>Chlorophyta</taxon>
        <taxon>core chlorophytes</taxon>
        <taxon>Chlorophyceae</taxon>
        <taxon>CS clade</taxon>
        <taxon>Chlamydomonadales</taxon>
        <taxon>Volvocaceae</taxon>
        <taxon>Pleodorina</taxon>
    </lineage>
</organism>
<gene>
    <name evidence="3" type="primary">PLEST010171</name>
    <name evidence="3" type="ORF">PLESTB_001198700</name>
</gene>
<feature type="compositionally biased region" description="Low complexity" evidence="1">
    <location>
        <begin position="567"/>
        <end position="579"/>
    </location>
</feature>
<dbReference type="EMBL" id="BRXU01000018">
    <property type="protein sequence ID" value="GLC57206.1"/>
    <property type="molecule type" value="Genomic_DNA"/>
</dbReference>
<evidence type="ECO:0000313" key="4">
    <source>
        <dbReference type="Proteomes" id="UP001165080"/>
    </source>
</evidence>